<evidence type="ECO:0000256" key="3">
    <source>
        <dbReference type="ARBA" id="ARBA00016748"/>
    </source>
</evidence>
<comment type="similarity">
    <text evidence="2">Belongs to the prokaryotic ubiquitin-like protein family.</text>
</comment>
<dbReference type="Proteomes" id="UP000553981">
    <property type="component" value="Unassembled WGS sequence"/>
</dbReference>
<dbReference type="GO" id="GO:0019941">
    <property type="term" value="P:modification-dependent protein catabolic process"/>
    <property type="evidence" value="ECO:0007669"/>
    <property type="project" value="InterPro"/>
</dbReference>
<feature type="region of interest" description="Disordered" evidence="5">
    <location>
        <begin position="1"/>
        <end position="33"/>
    </location>
</feature>
<dbReference type="NCBIfam" id="TIGR03687">
    <property type="entry name" value="pupylate_cterm"/>
    <property type="match status" value="1"/>
</dbReference>
<reference evidence="6 7" key="1">
    <citation type="submission" date="2020-04" db="EMBL/GenBank/DDBJ databases">
        <title>Antimicrobial susceptibility and clonality of vaginal-derived multi-drug resistant Mobiluncus isolates in China.</title>
        <authorList>
            <person name="Zhang X."/>
        </authorList>
    </citation>
    <scope>NUCLEOTIDE SEQUENCE [LARGE SCALE GENOMIC DNA]</scope>
    <source>
        <strain evidence="6 7">19</strain>
    </source>
</reference>
<organism evidence="6 7">
    <name type="scientific">Mobiluncus curtisii</name>
    <dbReference type="NCBI Taxonomy" id="2051"/>
    <lineage>
        <taxon>Bacteria</taxon>
        <taxon>Bacillati</taxon>
        <taxon>Actinomycetota</taxon>
        <taxon>Actinomycetes</taxon>
        <taxon>Actinomycetales</taxon>
        <taxon>Actinomycetaceae</taxon>
        <taxon>Mobiluncus</taxon>
    </lineage>
</organism>
<gene>
    <name evidence="6" type="ORF">HHJ67_08505</name>
</gene>
<dbReference type="AlphaFoldDB" id="A0A7Y0YD52"/>
<comment type="caution">
    <text evidence="6">The sequence shown here is derived from an EMBL/GenBank/DDBJ whole genome shotgun (WGS) entry which is preliminary data.</text>
</comment>
<evidence type="ECO:0000313" key="6">
    <source>
        <dbReference type="EMBL" id="NMW87777.1"/>
    </source>
</evidence>
<dbReference type="GO" id="GO:0010498">
    <property type="term" value="P:proteasomal protein catabolic process"/>
    <property type="evidence" value="ECO:0007669"/>
    <property type="project" value="InterPro"/>
</dbReference>
<evidence type="ECO:0000256" key="2">
    <source>
        <dbReference type="ARBA" id="ARBA00010616"/>
    </source>
</evidence>
<dbReference type="UniPathway" id="UPA00997"/>
<dbReference type="InterPro" id="IPR008515">
    <property type="entry name" value="Ubiquitin-like_Pup"/>
</dbReference>
<proteinExistence type="inferred from homology"/>
<comment type="pathway">
    <text evidence="1">Protein degradation; proteasomal Pup-dependent pathway.</text>
</comment>
<sequence>MENVMKQDQTNYPATPTSPDSSAFPVGHGQIQEPAGLDDLLDEIEDLVAEDAGTFVQGFVQKGGE</sequence>
<evidence type="ECO:0000256" key="4">
    <source>
        <dbReference type="ARBA" id="ARBA00032321"/>
    </source>
</evidence>
<evidence type="ECO:0000256" key="1">
    <source>
        <dbReference type="ARBA" id="ARBA00004707"/>
    </source>
</evidence>
<dbReference type="RefSeq" id="WP_004006848.1">
    <property type="nucleotide sequence ID" value="NZ_CAMYEK010000001.1"/>
</dbReference>
<name>A0A7Y0YD52_9ACTO</name>
<accession>A0A7Y0YD52</accession>
<dbReference type="GO" id="GO:0031386">
    <property type="term" value="F:protein tag activity"/>
    <property type="evidence" value="ECO:0007669"/>
    <property type="project" value="InterPro"/>
</dbReference>
<protein>
    <recommendedName>
        <fullName evidence="3">Prokaryotic ubiquitin-like protein Pup</fullName>
    </recommendedName>
    <alternativeName>
        <fullName evidence="4">Bacterial ubiquitin-like modifier</fullName>
    </alternativeName>
</protein>
<dbReference type="EMBL" id="JABCUI010000004">
    <property type="protein sequence ID" value="NMW87777.1"/>
    <property type="molecule type" value="Genomic_DNA"/>
</dbReference>
<dbReference type="Pfam" id="PF05639">
    <property type="entry name" value="Pup"/>
    <property type="match status" value="1"/>
</dbReference>
<feature type="compositionally biased region" description="Polar residues" evidence="5">
    <location>
        <begin position="1"/>
        <end position="21"/>
    </location>
</feature>
<evidence type="ECO:0000313" key="7">
    <source>
        <dbReference type="Proteomes" id="UP000553981"/>
    </source>
</evidence>
<dbReference type="GO" id="GO:0070490">
    <property type="term" value="P:protein pupylation"/>
    <property type="evidence" value="ECO:0007669"/>
    <property type="project" value="InterPro"/>
</dbReference>
<evidence type="ECO:0000256" key="5">
    <source>
        <dbReference type="SAM" id="MobiDB-lite"/>
    </source>
</evidence>
<dbReference type="GO" id="GO:0070628">
    <property type="term" value="F:proteasome binding"/>
    <property type="evidence" value="ECO:0007669"/>
    <property type="project" value="InterPro"/>
</dbReference>